<keyword evidence="1" id="KW-0812">Transmembrane</keyword>
<evidence type="ECO:0000313" key="2">
    <source>
        <dbReference type="EMBL" id="CAL1239409.1"/>
    </source>
</evidence>
<name>A0ABP1C5C9_9GAMM</name>
<feature type="transmembrane region" description="Helical" evidence="1">
    <location>
        <begin position="76"/>
        <end position="96"/>
    </location>
</feature>
<dbReference type="RefSeq" id="WP_348758968.1">
    <property type="nucleotide sequence ID" value="NZ_OZ026884.1"/>
</dbReference>
<protein>
    <recommendedName>
        <fullName evidence="4">Quinol:cytochrome c oxidoreductase quinone-binding subunit 2</fullName>
    </recommendedName>
</protein>
<dbReference type="EMBL" id="OZ026884">
    <property type="protein sequence ID" value="CAL1239409.1"/>
    <property type="molecule type" value="Genomic_DNA"/>
</dbReference>
<accession>A0ABP1C5C9</accession>
<feature type="transmembrane region" description="Helical" evidence="1">
    <location>
        <begin position="181"/>
        <end position="203"/>
    </location>
</feature>
<feature type="transmembrane region" description="Helical" evidence="1">
    <location>
        <begin position="215"/>
        <end position="234"/>
    </location>
</feature>
<sequence>MNGIARMVALALGLAALALSFARLADAPEAFFRSYLPACLFWLGIPLGSLAWLMIHRLTLGRWGGFAGPVLRAGAAVLPVNALLFLPLGFGLPALFPWARAGWQAQGVGQALWLQAGFFGLREGIVFLLWLGAAALFCRPLPVKGAGAASALGLIVYGLTVTVFAIDWIMSLEPRWASANIGFLAASGSLLQGLAFATGALCLVARRRPPPADRFADLGGLLLALVLLWSYLAFEEYLTVWSENLPGKVLWYVQRNADGWRGWIWLTAVLYGALPFLLLLSRGVKRDPRRLRLAAGLILVGGALYAYWQVLPGFYPAPSALSPLDALPLVGIGGLWLAAFGWLLPRYLTPHGREACADD</sequence>
<dbReference type="PANTHER" id="PTHR43044">
    <property type="match status" value="1"/>
</dbReference>
<keyword evidence="1" id="KW-0472">Membrane</keyword>
<evidence type="ECO:0008006" key="4">
    <source>
        <dbReference type="Google" id="ProtNLM"/>
    </source>
</evidence>
<keyword evidence="1" id="KW-1133">Transmembrane helix</keyword>
<evidence type="ECO:0000256" key="1">
    <source>
        <dbReference type="SAM" id="Phobius"/>
    </source>
</evidence>
<dbReference type="PANTHER" id="PTHR43044:SF1">
    <property type="entry name" value="QUINOL:CYTOCHROME C OXIDOREDUCTASE QUINONE-BINDING SUBUNIT 2"/>
    <property type="match status" value="1"/>
</dbReference>
<feature type="transmembrane region" description="Helical" evidence="1">
    <location>
        <begin position="262"/>
        <end position="281"/>
    </location>
</feature>
<feature type="transmembrane region" description="Helical" evidence="1">
    <location>
        <begin position="116"/>
        <end position="137"/>
    </location>
</feature>
<reference evidence="2 3" key="1">
    <citation type="submission" date="2024-04" db="EMBL/GenBank/DDBJ databases">
        <authorList>
            <person name="Cremers G."/>
        </authorList>
    </citation>
    <scope>NUCLEOTIDE SEQUENCE [LARGE SCALE GENOMIC DNA]</scope>
    <source>
        <strain evidence="2">MeCH1-AG</strain>
    </source>
</reference>
<dbReference type="Proteomes" id="UP001497493">
    <property type="component" value="Chromosome"/>
</dbReference>
<gene>
    <name evidence="2" type="ORF">MECH1_V1_0633</name>
</gene>
<keyword evidence="3" id="KW-1185">Reference proteome</keyword>
<feature type="transmembrane region" description="Helical" evidence="1">
    <location>
        <begin position="149"/>
        <end position="169"/>
    </location>
</feature>
<feature type="transmembrane region" description="Helical" evidence="1">
    <location>
        <begin position="34"/>
        <end position="55"/>
    </location>
</feature>
<feature type="transmembrane region" description="Helical" evidence="1">
    <location>
        <begin position="293"/>
        <end position="314"/>
    </location>
</feature>
<organism evidence="2 3">
    <name type="scientific">Candidatus Methylocalor cossyra</name>
    <dbReference type="NCBI Taxonomy" id="3108543"/>
    <lineage>
        <taxon>Bacteria</taxon>
        <taxon>Pseudomonadati</taxon>
        <taxon>Pseudomonadota</taxon>
        <taxon>Gammaproteobacteria</taxon>
        <taxon>Methylococcales</taxon>
        <taxon>Methylococcaceae</taxon>
        <taxon>Candidatus Methylocalor</taxon>
    </lineage>
</organism>
<evidence type="ECO:0000313" key="3">
    <source>
        <dbReference type="Proteomes" id="UP001497493"/>
    </source>
</evidence>
<feature type="transmembrane region" description="Helical" evidence="1">
    <location>
        <begin position="326"/>
        <end position="344"/>
    </location>
</feature>
<proteinExistence type="predicted"/>